<dbReference type="Proteomes" id="UP001199816">
    <property type="component" value="Unassembled WGS sequence"/>
</dbReference>
<protein>
    <submittedName>
        <fullName evidence="1">Uncharacterized protein</fullName>
    </submittedName>
</protein>
<gene>
    <name evidence="1" type="ORF">LQ567_02185</name>
</gene>
<sequence length="94" mass="11189">MTLDQFLQASEAEQLRILWNARFVSERWEEEEVLCTRYQVFDFYVEVCVKHHTVMAFNYFNVAQNGEALAVDPEVYVEKNPHKGNKYPQEFYCG</sequence>
<comment type="caution">
    <text evidence="1">The sequence shown here is derived from an EMBL/GenBank/DDBJ whole genome shotgun (WGS) entry which is preliminary data.</text>
</comment>
<evidence type="ECO:0000313" key="2">
    <source>
        <dbReference type="Proteomes" id="UP001199816"/>
    </source>
</evidence>
<evidence type="ECO:0000313" key="1">
    <source>
        <dbReference type="EMBL" id="MCD2421552.1"/>
    </source>
</evidence>
<organism evidence="1 2">
    <name type="scientific">Niabella pedocola</name>
    <dbReference type="NCBI Taxonomy" id="1752077"/>
    <lineage>
        <taxon>Bacteria</taxon>
        <taxon>Pseudomonadati</taxon>
        <taxon>Bacteroidota</taxon>
        <taxon>Chitinophagia</taxon>
        <taxon>Chitinophagales</taxon>
        <taxon>Chitinophagaceae</taxon>
        <taxon>Niabella</taxon>
    </lineage>
</organism>
<dbReference type="RefSeq" id="WP_231002457.1">
    <property type="nucleotide sequence ID" value="NZ_JAJNEC010000003.1"/>
</dbReference>
<accession>A0ABS8PKC4</accession>
<dbReference type="EMBL" id="JAJNEC010000003">
    <property type="protein sequence ID" value="MCD2421552.1"/>
    <property type="molecule type" value="Genomic_DNA"/>
</dbReference>
<name>A0ABS8PKC4_9BACT</name>
<keyword evidence="2" id="KW-1185">Reference proteome</keyword>
<proteinExistence type="predicted"/>
<reference evidence="1 2" key="1">
    <citation type="submission" date="2021-11" db="EMBL/GenBank/DDBJ databases">
        <title>Genomic of Niabella pedocola.</title>
        <authorList>
            <person name="Wu T."/>
        </authorList>
    </citation>
    <scope>NUCLEOTIDE SEQUENCE [LARGE SCALE GENOMIC DNA]</scope>
    <source>
        <strain evidence="1 2">JCM 31011</strain>
    </source>
</reference>